<protein>
    <submittedName>
        <fullName evidence="2">Nucleoside triphosphate pyrophosphohydrolase</fullName>
    </submittedName>
</protein>
<sequence length="258" mass="28207">MTQTTPALARLLAIMARLRDPQGGCEWDLAQSFATIAPYTIEEAYEVADAIARNDIADLREELGDLLLQVVFHSRIAQEAGHFDFDAVAAAIADKMEARHPHIFAAQDDTGQSRQDRWENAKEAERAAKGAQSALDGVALALPALMRAEKLQKRAARVGFDWPDTSGPRAKVIEELDELAAAATPEEKLDEAGDLLFAAVNLARAHGVAPEEALRHANAKFERRFRGMEALAQGTFPTLDLEAQEALWQAVKATERQA</sequence>
<dbReference type="NCBIfam" id="NF007113">
    <property type="entry name" value="PRK09562.1"/>
    <property type="match status" value="1"/>
</dbReference>
<dbReference type="Pfam" id="PF03819">
    <property type="entry name" value="MazG"/>
    <property type="match status" value="1"/>
</dbReference>
<dbReference type="InterPro" id="IPR011551">
    <property type="entry name" value="NTP_PyrPHydrolase_MazG"/>
</dbReference>
<evidence type="ECO:0000313" key="3">
    <source>
        <dbReference type="Proteomes" id="UP001187221"/>
    </source>
</evidence>
<dbReference type="Proteomes" id="UP001187221">
    <property type="component" value="Unassembled WGS sequence"/>
</dbReference>
<feature type="domain" description="NTP pyrophosphohydrolase MazG-like" evidence="1">
    <location>
        <begin position="31"/>
        <end position="104"/>
    </location>
</feature>
<dbReference type="CDD" id="cd11528">
    <property type="entry name" value="NTP-PPase_MazG_Nterm"/>
    <property type="match status" value="1"/>
</dbReference>
<dbReference type="Pfam" id="PF01503">
    <property type="entry name" value="PRA-PH"/>
    <property type="match status" value="1"/>
</dbReference>
<dbReference type="PANTHER" id="PTHR30522">
    <property type="entry name" value="NUCLEOSIDE TRIPHOSPHATE PYROPHOSPHOHYDROLASE"/>
    <property type="match status" value="1"/>
</dbReference>
<keyword evidence="3" id="KW-1185">Reference proteome</keyword>
<dbReference type="InterPro" id="IPR048011">
    <property type="entry name" value="NTP-PPase_MazG-like_C"/>
</dbReference>
<evidence type="ECO:0000313" key="2">
    <source>
        <dbReference type="EMBL" id="GMM60035.1"/>
    </source>
</evidence>
<dbReference type="PANTHER" id="PTHR30522:SF0">
    <property type="entry name" value="NUCLEOSIDE TRIPHOSPHATE PYROPHOSPHOHYDROLASE"/>
    <property type="match status" value="1"/>
</dbReference>
<gene>
    <name evidence="2" type="primary">mazG</name>
    <name evidence="2" type="ORF">NUTIK01_08120</name>
</gene>
<dbReference type="EMBL" id="BTFW01000001">
    <property type="protein sequence ID" value="GMM60035.1"/>
    <property type="molecule type" value="Genomic_DNA"/>
</dbReference>
<organism evidence="2 3">
    <name type="scientific">Novosphingobium pituita</name>
    <dbReference type="NCBI Taxonomy" id="3056842"/>
    <lineage>
        <taxon>Bacteria</taxon>
        <taxon>Pseudomonadati</taxon>
        <taxon>Pseudomonadota</taxon>
        <taxon>Alphaproteobacteria</taxon>
        <taxon>Sphingomonadales</taxon>
        <taxon>Sphingomonadaceae</taxon>
        <taxon>Novosphingobium</taxon>
    </lineage>
</organism>
<dbReference type="InterPro" id="IPR004518">
    <property type="entry name" value="MazG-like_dom"/>
</dbReference>
<dbReference type="RefSeq" id="WP_317973858.1">
    <property type="nucleotide sequence ID" value="NZ_BTFW01000001.1"/>
</dbReference>
<dbReference type="Gene3D" id="1.10.287.1080">
    <property type="entry name" value="MazG-like"/>
    <property type="match status" value="2"/>
</dbReference>
<dbReference type="InterPro" id="IPR021130">
    <property type="entry name" value="PRib-ATP_PPHydrolase-like"/>
</dbReference>
<dbReference type="InterPro" id="IPR048015">
    <property type="entry name" value="NTP-PPase_MazG-like_N"/>
</dbReference>
<accession>A0ABQ6P593</accession>
<dbReference type="CDD" id="cd11529">
    <property type="entry name" value="NTP-PPase_MazG_Cterm"/>
    <property type="match status" value="1"/>
</dbReference>
<evidence type="ECO:0000259" key="1">
    <source>
        <dbReference type="Pfam" id="PF03819"/>
    </source>
</evidence>
<reference evidence="2 3" key="1">
    <citation type="submission" date="2023-06" db="EMBL/GenBank/DDBJ databases">
        <title>Draft genome sequence of Novosphingobium sp. strain IK01.</title>
        <authorList>
            <person name="Hatamoto M."/>
            <person name="Ikarashi T."/>
            <person name="Yamaguchi T."/>
        </authorList>
    </citation>
    <scope>NUCLEOTIDE SEQUENCE [LARGE SCALE GENOMIC DNA]</scope>
    <source>
        <strain evidence="2 3">IK01</strain>
    </source>
</reference>
<dbReference type="SUPFAM" id="SSF101386">
    <property type="entry name" value="all-alpha NTP pyrophosphatases"/>
    <property type="match status" value="2"/>
</dbReference>
<dbReference type="NCBIfam" id="TIGR00444">
    <property type="entry name" value="mazG"/>
    <property type="match status" value="1"/>
</dbReference>
<comment type="caution">
    <text evidence="2">The sequence shown here is derived from an EMBL/GenBank/DDBJ whole genome shotgun (WGS) entry which is preliminary data.</text>
</comment>
<name>A0ABQ6P593_9SPHN</name>
<proteinExistence type="predicted"/>